<dbReference type="Proteomes" id="UP000555546">
    <property type="component" value="Unassembled WGS sequence"/>
</dbReference>
<evidence type="ECO:0000313" key="1">
    <source>
        <dbReference type="EMBL" id="MBB5701795.1"/>
    </source>
</evidence>
<keyword evidence="2" id="KW-1185">Reference proteome</keyword>
<reference evidence="1 2" key="1">
    <citation type="submission" date="2020-08" db="EMBL/GenBank/DDBJ databases">
        <title>Genomic Encyclopedia of Type Strains, Phase IV (KMG-IV): sequencing the most valuable type-strain genomes for metagenomic binning, comparative biology and taxonomic classification.</title>
        <authorList>
            <person name="Goeker M."/>
        </authorList>
    </citation>
    <scope>NUCLEOTIDE SEQUENCE [LARGE SCALE GENOMIC DNA]</scope>
    <source>
        <strain evidence="1 2">DSM 26944</strain>
    </source>
</reference>
<dbReference type="EMBL" id="JACIJG010000005">
    <property type="protein sequence ID" value="MBB5701795.1"/>
    <property type="molecule type" value="Genomic_DNA"/>
</dbReference>
<dbReference type="AlphaFoldDB" id="A0A7W9AWB6"/>
<evidence type="ECO:0000313" key="2">
    <source>
        <dbReference type="Proteomes" id="UP000555546"/>
    </source>
</evidence>
<accession>A0A7W9AWB6</accession>
<organism evidence="1 2">
    <name type="scientific">Brucella daejeonensis</name>
    <dbReference type="NCBI Taxonomy" id="659015"/>
    <lineage>
        <taxon>Bacteria</taxon>
        <taxon>Pseudomonadati</taxon>
        <taxon>Pseudomonadota</taxon>
        <taxon>Alphaproteobacteria</taxon>
        <taxon>Hyphomicrobiales</taxon>
        <taxon>Brucellaceae</taxon>
        <taxon>Brucella/Ochrobactrum group</taxon>
        <taxon>Brucella</taxon>
    </lineage>
</organism>
<gene>
    <name evidence="1" type="ORF">FHS76_001657</name>
</gene>
<name>A0A7W9AWB6_9HYPH</name>
<dbReference type="RefSeq" id="WP_183650516.1">
    <property type="nucleotide sequence ID" value="NZ_JACIJG010000005.1"/>
</dbReference>
<proteinExistence type="predicted"/>
<comment type="caution">
    <text evidence="1">The sequence shown here is derived from an EMBL/GenBank/DDBJ whole genome shotgun (WGS) entry which is preliminary data.</text>
</comment>
<sequence>MSNMRETFGQSPFRTVDWAYDEEKPSALGALFSVQGLKQAASKIADVRRGAGFQTRDLVGLLVCHAARNKRLAQPRASMRMTLPVNHDRVSVRLTIDD</sequence>
<protein>
    <submittedName>
        <fullName evidence="1">Uncharacterized protein</fullName>
    </submittedName>
</protein>